<dbReference type="InterPro" id="IPR047246">
    <property type="entry name" value="ThrRS_anticodon"/>
</dbReference>
<dbReference type="EMBL" id="VSSQ01145434">
    <property type="protein sequence ID" value="MPN64485.1"/>
    <property type="molecule type" value="Genomic_DNA"/>
</dbReference>
<dbReference type="AlphaFoldDB" id="A0A645JLE7"/>
<evidence type="ECO:0000259" key="2">
    <source>
        <dbReference type="Pfam" id="PF03129"/>
    </source>
</evidence>
<organism evidence="3">
    <name type="scientific">bioreactor metagenome</name>
    <dbReference type="NCBI Taxonomy" id="1076179"/>
    <lineage>
        <taxon>unclassified sequences</taxon>
        <taxon>metagenomes</taxon>
        <taxon>ecological metagenomes</taxon>
    </lineage>
</organism>
<sequence length="93" mass="10338">MTVTEKFNDYAEATGEKLRDAGLRVEVDGRNEKIGYKIREARNERVSYIGVIGEKEEEAGTLSVRSGKEGELGAMSLDEFTIKLLKEIADKAL</sequence>
<dbReference type="Pfam" id="PF03129">
    <property type="entry name" value="HGTP_anticodon"/>
    <property type="match status" value="1"/>
</dbReference>
<keyword evidence="3" id="KW-0436">Ligase</keyword>
<name>A0A645JLE7_9ZZZZ</name>
<evidence type="ECO:0000313" key="3">
    <source>
        <dbReference type="EMBL" id="MPN64485.1"/>
    </source>
</evidence>
<keyword evidence="1" id="KW-0648">Protein biosynthesis</keyword>
<dbReference type="PANTHER" id="PTHR11451:SF44">
    <property type="entry name" value="THREONINE--TRNA LIGASE, CHLOROPLASTIC_MITOCHONDRIAL 2"/>
    <property type="match status" value="1"/>
</dbReference>
<evidence type="ECO:0000256" key="1">
    <source>
        <dbReference type="ARBA" id="ARBA00022917"/>
    </source>
</evidence>
<dbReference type="GO" id="GO:0006435">
    <property type="term" value="P:threonyl-tRNA aminoacylation"/>
    <property type="evidence" value="ECO:0007669"/>
    <property type="project" value="TreeGrafter"/>
</dbReference>
<dbReference type="GO" id="GO:0004829">
    <property type="term" value="F:threonine-tRNA ligase activity"/>
    <property type="evidence" value="ECO:0007669"/>
    <property type="project" value="UniProtKB-EC"/>
</dbReference>
<comment type="caution">
    <text evidence="3">The sequence shown here is derived from an EMBL/GenBank/DDBJ whole genome shotgun (WGS) entry which is preliminary data.</text>
</comment>
<protein>
    <submittedName>
        <fullName evidence="3">Threonine--tRNA ligase</fullName>
        <ecNumber evidence="3">6.1.1.3</ecNumber>
    </submittedName>
</protein>
<dbReference type="PANTHER" id="PTHR11451">
    <property type="entry name" value="THREONINE-TRNA LIGASE"/>
    <property type="match status" value="1"/>
</dbReference>
<reference evidence="3" key="1">
    <citation type="submission" date="2019-08" db="EMBL/GenBank/DDBJ databases">
        <authorList>
            <person name="Kucharzyk K."/>
            <person name="Murdoch R.W."/>
            <person name="Higgins S."/>
            <person name="Loffler F."/>
        </authorList>
    </citation>
    <scope>NUCLEOTIDE SEQUENCE</scope>
</reference>
<dbReference type="SUPFAM" id="SSF52954">
    <property type="entry name" value="Class II aaRS ABD-related"/>
    <property type="match status" value="1"/>
</dbReference>
<dbReference type="InterPro" id="IPR036621">
    <property type="entry name" value="Anticodon-bd_dom_sf"/>
</dbReference>
<dbReference type="Gene3D" id="3.40.50.800">
    <property type="entry name" value="Anticodon-binding domain"/>
    <property type="match status" value="1"/>
</dbReference>
<dbReference type="EC" id="6.1.1.3" evidence="3"/>
<dbReference type="InterPro" id="IPR004154">
    <property type="entry name" value="Anticodon-bd"/>
</dbReference>
<gene>
    <name evidence="3" type="primary">thrS_42</name>
    <name evidence="3" type="ORF">SDC9_212260</name>
</gene>
<accession>A0A645JLE7</accession>
<feature type="domain" description="Anticodon-binding" evidence="2">
    <location>
        <begin position="3"/>
        <end position="86"/>
    </location>
</feature>
<dbReference type="CDD" id="cd00860">
    <property type="entry name" value="ThrRS_anticodon"/>
    <property type="match status" value="1"/>
</dbReference>
<proteinExistence type="predicted"/>